<accession>A0A5N5QNF2</accession>
<dbReference type="Gene3D" id="3.40.50.300">
    <property type="entry name" value="P-loop containing nucleotide triphosphate hydrolases"/>
    <property type="match status" value="2"/>
</dbReference>
<dbReference type="SUPFAM" id="SSF53067">
    <property type="entry name" value="Actin-like ATPase domain"/>
    <property type="match status" value="6"/>
</dbReference>
<keyword evidence="1" id="KW-0175">Coiled coil</keyword>
<feature type="compositionally biased region" description="Basic and acidic residues" evidence="2">
    <location>
        <begin position="981"/>
        <end position="1021"/>
    </location>
</feature>
<keyword evidence="3" id="KW-0346">Stress response</keyword>
<dbReference type="Gene3D" id="3.30.420.40">
    <property type="match status" value="5"/>
</dbReference>
<evidence type="ECO:0000256" key="1">
    <source>
        <dbReference type="SAM" id="Coils"/>
    </source>
</evidence>
<evidence type="ECO:0000313" key="3">
    <source>
        <dbReference type="EMBL" id="KAB5593093.1"/>
    </source>
</evidence>
<dbReference type="OrthoDB" id="2963168at2759"/>
<feature type="region of interest" description="Disordered" evidence="2">
    <location>
        <begin position="981"/>
        <end position="1026"/>
    </location>
</feature>
<dbReference type="InterPro" id="IPR043129">
    <property type="entry name" value="ATPase_NBD"/>
</dbReference>
<name>A0A5N5QNF2_9AGAM</name>
<dbReference type="CDD" id="cd10170">
    <property type="entry name" value="ASKHA_NBD_HSP70"/>
    <property type="match status" value="3"/>
</dbReference>
<organism evidence="3 4">
    <name type="scientific">Ceratobasidium theobromae</name>
    <dbReference type="NCBI Taxonomy" id="1582974"/>
    <lineage>
        <taxon>Eukaryota</taxon>
        <taxon>Fungi</taxon>
        <taxon>Dikarya</taxon>
        <taxon>Basidiomycota</taxon>
        <taxon>Agaricomycotina</taxon>
        <taxon>Agaricomycetes</taxon>
        <taxon>Cantharellales</taxon>
        <taxon>Ceratobasidiaceae</taxon>
        <taxon>Ceratobasidium</taxon>
    </lineage>
</organism>
<evidence type="ECO:0000313" key="4">
    <source>
        <dbReference type="Proteomes" id="UP000383932"/>
    </source>
</evidence>
<dbReference type="Gene3D" id="3.90.640.10">
    <property type="entry name" value="Actin, Chain A, domain 4"/>
    <property type="match status" value="2"/>
</dbReference>
<dbReference type="PANTHER" id="PTHR14187:SF5">
    <property type="entry name" value="HEAT SHOCK 70 KDA PROTEIN 12A"/>
    <property type="match status" value="1"/>
</dbReference>
<evidence type="ECO:0000256" key="2">
    <source>
        <dbReference type="SAM" id="MobiDB-lite"/>
    </source>
</evidence>
<feature type="coiled-coil region" evidence="1">
    <location>
        <begin position="2187"/>
        <end position="2228"/>
    </location>
</feature>
<reference evidence="3 4" key="1">
    <citation type="journal article" date="2019" name="Fungal Biol. Biotechnol.">
        <title>Draft genome sequence of fastidious pathogen Ceratobasidium theobromae, which causes vascular-streak dieback in Theobroma cacao.</title>
        <authorList>
            <person name="Ali S.S."/>
            <person name="Asman A."/>
            <person name="Shao J."/>
            <person name="Firmansyah A.P."/>
            <person name="Susilo A.W."/>
            <person name="Rosmana A."/>
            <person name="McMahon P."/>
            <person name="Junaid M."/>
            <person name="Guest D."/>
            <person name="Kheng T.Y."/>
            <person name="Meinhardt L.W."/>
            <person name="Bailey B.A."/>
        </authorList>
    </citation>
    <scope>NUCLEOTIDE SEQUENCE [LARGE SCALE GENOMIC DNA]</scope>
    <source>
        <strain evidence="3 4">CT2</strain>
    </source>
</reference>
<sequence>MYSESYQGGGRDFRGGNSTDTQSKAGDSSHPASTSLDGVWEGDSKIMIGIDIGSTQSGVAFAFLQNGVPQTVHRVTRWPGQALDHQSKIPTLIWYHNGKAVSFGAEAVSPDARENAEDQQWSLAKHFKLHLHPNEIREKHSLKLDPLPNGVPLSQIYADFIRYLLQHTKAFFEDRIVDGNKIWANYHSEITYVIAHPNGWTMREQNFLRRAAVDAGLLDHVEAKTRVRFVTEAEASVHYCLRYTNISSKLQVGSNFAVCDAGGSTVDTTVYTVTSTWPILKLAEKRDSACVQAGGIFVDQEVETYLQAALTKAQMSLEDVEEYTRAGVEDFEAYPKRLFSDDSENLRIKLGHRSLRNLEMNIRNGTMTLPGSLAKRFFEHCVKSIIKSVDEQIRGIDVSYILLVGGFGDSPYLQKQLKARYDAQGCELTIANDSTSKAVADGAVRWRTLTSVFERAPRWSYGIQGYVRFDSYSADHIGRPTFTTPDGYEKVSGVWCEVAKKGASLDVESVYRQPFVRTYSTPRPNLENFEIALYCYAGDDTPGWLRTKNGTLLKGFQNVCLITADLRSLSGALESRIGPRGKYWGLMFWVCIRFGDTELSAYLEWEENGETRYGPEIKCKETIEDTIIEVNIIIVVAPEEDTRTLISSMLQDIPLSMTIIENQYPFCPHGSGKSAFVNTVIGRPDWNENPNIDPCSRRTPKNWVGSQEFRFIEPQGFDNPELSDWYILETMLQTFCPPKPSNYDNQPYRPSEPEQVLTGILYIHPDDDCQAGRTSLQTLRTLVGLLGESYLERMTVLIQSRTEASALAVDPSLVSSFSTNPDSPLHSFYAVKPDHRPATVSFTLNLQLIETILYRFTQKQPEPFFAQQKLIDGSWKYMMLHSNLRDFVSGKIDYLPVPDQPSTLLLQQKDEALQELRKSTREQLEQLNESLGKKDEELEQLRKSSQETDAELLKAYKASNARVEEVEKLKQTILEKEAELEKLRTSSEAQDTKLKELERSANEKDQELEKLRRSKQDKDNKIGTLKSSNGISKLESAYKDEIQSLNSKLHRISGEYASIRAQVQIQENVEQFQVTQALKDINRLIDELGESISNHLVDNYPKPTASLHKAFQTRELLDALGHTGKSSPQVKVWVQAPLDPEDFFYYVVRATLCYQLYRRLFEPFHPSIVRDEQKHELISDLYTKILYRESQLAVGRWRKDSFNSISASAGQFHGNPIYPALLDLLRSVLGSYFDSSIEVKLNEEHEAMLRKLADMAERWNQLLKGDIVLLGEFQPIAYPCGNSFKANIMNEAEAAKQNGTEHSQAKSILGTVGLGLIKSYAIGGNREPEEEVVHKAMVPRSIRIMSGHSAPGTSSSRSFNDLWDGPSKVVVGIDIGTTQSGVAFAYLQQDAKQAIHRVTQWPGQEAQNTHGKIPTIVWYDSDNKAVSFGAEALTPQAEEAAEDGSWRLAKYFKLHLHPAHLTAQHGLNLEPLPSGVPLSQIYSDFLGYLLEHTKSYFEDHIIDGKSIWKKYKPNMEVIIAHPNGWGIREQSFLRSAAVKAGFANSNDADTKVHFVSEAEASVHFCTFYSDIVNQLQVGSTFAVCDAGGSTVDTTVYTVKNINPIRLEEARASDCKSEELIPQYIIKFLLTGVQAGAIFIDAKAEKYLRGMFQKANISPDEIEEYATRGIKDFEGNAKRAFRDITVDQCVEIAGTRYNNTTICARRGRITLSGPTIKTFFDPCIDRILASVESQLDSISVSHILLVGGFGESLHLREQLKVRFGTSGCDITTTSERASKAVADGTIIWYSSNNVVKRTPWYSYGIEVLIPYQNVKAHRGRKTVTWPTGIFTKGGWSQIVPGGVPVDCDSVSRRPYYREYSTPSPQLDNFAEDIWYYTFKGVPRWMQFKPGTLMPGFQLACTVNANLNHLRGALQSHTSSNGKKYWSLSFNVCIHFGRTEYRAFLEWVEGSESDAGAESAESKSYTYSVLSLVPVDLGSLRDEKAETATQGMGLCTTHFRLFYHSVASRWFGLIDSPGFNTTSLKTSNIFKYMVGYLGKIRHRHHRELSGILYLHPGDSDLQSTKLKQNLMAISHLFGEAWLPYVTIAVVGSCVPSEADVIHQLQDPSSPFYPLYAGGAKIRRLTLQIPQIQDILMEFDTQSTDPAFYSRIRYNWRTNRYDGLDKLVDQALAIAHNSNRTSFRARRITFEESENNRQQLQLALTDAEAELKSLRAQLEQTRLEYGQLRSELQLNDNTELNRIVQSLKTLNRGIEDFGRTMAQYLVDNYCVGYIDNNENTTLPGTNLPGLKAQFKHQEGGASLIASPDGVGLPVEDFLDLALRSILCQRLHECIFLPFHPILGVTTESAFITSLYEEVRRYSPPTIAAKWRASSFIALSEGKNLKITNPAIADVDQVEAIVMDDISKLFDNFFGPARPVGLVEHQRDRLRQVLASGLEWNSVLKGEVIMLGDFQPIFYERGSKFSPDNMLEFEADKKRKLPPGVAICTIGLGLALLHTKEQGDNPQKTVIHKPMIVTEHLIAMDYNGAPVEAVSKPFRGPWEGQSKIVIGIDIGTTQSGVAFAFLETGENQTIHRVVKWPGQEAQHQQGKIPTVVWYDSNKKAVSFGAEALTHQIEEQAEDNGWTLAKHFKLHLHPDDMRARHNLQLDSLPPGIPLRQIYADFLGYLLKHTQAYFEDRIVHGRLIWQRYKPNMEVVIAHPNGWSIREQTFLRGVAIDAGFVEASKASSKVRFVTEAEASVHYCIHHTNLGSRFQPGSLFAVSDAGGSTVDTTLYSVSSARPVLKLQEKRASACVQAGAIFVDAAAERYLRGTLSGAGLRAADVNEYCKAGVRDFESYAKRLFADESKEYFINFGDSRFNNSSIKTRRGRMELPGTLVKTLFKTCSDEIISSVDEQLQGYNVSHILLVGGFGDSPYLRSEFKKRYEPRGCQITLTNDSTSKAVADGAVIWSTISSVISRAPRSSFGITCNIRYSPELPEHQGRTTFVHVDGYQWVQGSWSAIGIPLDVKAVCRRDYKMSYTTPTPVLNVFDVQLLCYGGDASNQPKWSESNQGILMPGFRKICRVTGNLSNLSGALERGIGQYGAPYWYLKFEVCIRFGGTELEAYLEWKERGITRTGPMTIVPEDEIGN</sequence>
<proteinExistence type="predicted"/>
<protein>
    <submittedName>
        <fullName evidence="3">Heat shock protein HSP70</fullName>
    </submittedName>
</protein>
<dbReference type="EMBL" id="SSOP01000046">
    <property type="protein sequence ID" value="KAB5593093.1"/>
    <property type="molecule type" value="Genomic_DNA"/>
</dbReference>
<feature type="region of interest" description="Disordered" evidence="2">
    <location>
        <begin position="1"/>
        <end position="38"/>
    </location>
</feature>
<dbReference type="Proteomes" id="UP000383932">
    <property type="component" value="Unassembled WGS sequence"/>
</dbReference>
<feature type="compositionally biased region" description="Polar residues" evidence="2">
    <location>
        <begin position="16"/>
        <end position="36"/>
    </location>
</feature>
<dbReference type="PANTHER" id="PTHR14187">
    <property type="entry name" value="ALPHA KINASE/ELONGATION FACTOR 2 KINASE"/>
    <property type="match status" value="1"/>
</dbReference>
<gene>
    <name evidence="3" type="ORF">CTheo_3475</name>
</gene>
<comment type="caution">
    <text evidence="3">The sequence shown here is derived from an EMBL/GenBank/DDBJ whole genome shotgun (WGS) entry which is preliminary data.</text>
</comment>
<dbReference type="InterPro" id="IPR027417">
    <property type="entry name" value="P-loop_NTPase"/>
</dbReference>
<keyword evidence="4" id="KW-1185">Reference proteome</keyword>